<reference evidence="2 3" key="1">
    <citation type="submission" date="2021-02" db="EMBL/GenBank/DDBJ databases">
        <title>Complete Genome Sequence of Arcanobacterium phocisimile strain DSM 26142T from a harbour seal.</title>
        <authorList>
            <person name="Borowiak M."/>
            <person name="Alssahen M."/>
            <person name="Malorny B."/>
            <person name="Laemmler C."/>
            <person name="Siebert U."/>
            <person name="Ploetz M."/>
            <person name="Abdulmawjood A."/>
        </authorList>
    </citation>
    <scope>NUCLEOTIDE SEQUENCE [LARGE SCALE GENOMIC DNA]</scope>
    <source>
        <strain evidence="2 3">DSM 26142</strain>
    </source>
</reference>
<evidence type="ECO:0000313" key="2">
    <source>
        <dbReference type="EMBL" id="QRV02637.1"/>
    </source>
</evidence>
<feature type="signal peptide" evidence="1">
    <location>
        <begin position="1"/>
        <end position="26"/>
    </location>
</feature>
<dbReference type="EMBL" id="CP070228">
    <property type="protein sequence ID" value="QRV02637.1"/>
    <property type="molecule type" value="Genomic_DNA"/>
</dbReference>
<proteinExistence type="predicted"/>
<protein>
    <submittedName>
        <fullName evidence="2">Uncharacterized protein</fullName>
    </submittedName>
</protein>
<dbReference type="RefSeq" id="WP_204425176.1">
    <property type="nucleotide sequence ID" value="NZ_CP070228.1"/>
</dbReference>
<keyword evidence="1" id="KW-0732">Signal</keyword>
<accession>A0ABX7III2</accession>
<gene>
    <name evidence="2" type="ORF">JTE88_02525</name>
</gene>
<name>A0ABX7III2_9ACTO</name>
<dbReference type="Proteomes" id="UP000602653">
    <property type="component" value="Chromosome"/>
</dbReference>
<keyword evidence="3" id="KW-1185">Reference proteome</keyword>
<feature type="chain" id="PRO_5047152328" evidence="1">
    <location>
        <begin position="27"/>
        <end position="116"/>
    </location>
</feature>
<organism evidence="2 3">
    <name type="scientific">Arcanobacterium phocisimile</name>
    <dbReference type="NCBI Taxonomy" id="1302235"/>
    <lineage>
        <taxon>Bacteria</taxon>
        <taxon>Bacillati</taxon>
        <taxon>Actinomycetota</taxon>
        <taxon>Actinomycetes</taxon>
        <taxon>Actinomycetales</taxon>
        <taxon>Actinomycetaceae</taxon>
        <taxon>Arcanobacterium</taxon>
    </lineage>
</organism>
<evidence type="ECO:0000256" key="1">
    <source>
        <dbReference type="SAM" id="SignalP"/>
    </source>
</evidence>
<evidence type="ECO:0000313" key="3">
    <source>
        <dbReference type="Proteomes" id="UP000602653"/>
    </source>
</evidence>
<sequence>MKAKMVMAATITSVALFISSAGVATAVDLDTVSGGKSELSVVDFGVVSDAEGVVSDAEVEQLAQELENIFTTYLSQNNAGHWFVTAAGYGSNIKQSDLEVIAARLNSKISVNNAGM</sequence>